<dbReference type="GO" id="GO:0030422">
    <property type="term" value="P:siRNA processing"/>
    <property type="evidence" value="ECO:0007669"/>
    <property type="project" value="TreeGrafter"/>
</dbReference>
<feature type="domain" description="RNA-dependent RNA polymerase 6-like RNA-binding" evidence="11">
    <location>
        <begin position="12"/>
        <end position="107"/>
    </location>
</feature>
<keyword evidence="3 8" id="KW-0808">Transferase</keyword>
<evidence type="ECO:0000259" key="11">
    <source>
        <dbReference type="Pfam" id="PF24572"/>
    </source>
</evidence>
<dbReference type="PANTHER" id="PTHR23079:SF33">
    <property type="entry name" value="RNA-DEPENDENT RNA POLYMERASE"/>
    <property type="match status" value="1"/>
</dbReference>
<evidence type="ECO:0000259" key="12">
    <source>
        <dbReference type="Pfam" id="PF26252"/>
    </source>
</evidence>
<organism evidence="14 15">
    <name type="scientific">Digitaria exilis</name>
    <dbReference type="NCBI Taxonomy" id="1010633"/>
    <lineage>
        <taxon>Eukaryota</taxon>
        <taxon>Viridiplantae</taxon>
        <taxon>Streptophyta</taxon>
        <taxon>Embryophyta</taxon>
        <taxon>Tracheophyta</taxon>
        <taxon>Spermatophyta</taxon>
        <taxon>Magnoliopsida</taxon>
        <taxon>Liliopsida</taxon>
        <taxon>Poales</taxon>
        <taxon>Poaceae</taxon>
        <taxon>PACMAD clade</taxon>
        <taxon>Panicoideae</taxon>
        <taxon>Panicodae</taxon>
        <taxon>Paniceae</taxon>
        <taxon>Anthephorinae</taxon>
        <taxon>Digitaria</taxon>
    </lineage>
</organism>
<keyword evidence="15" id="KW-1185">Reference proteome</keyword>
<feature type="domain" description="RDRP core" evidence="10">
    <location>
        <begin position="232"/>
        <end position="408"/>
    </location>
</feature>
<dbReference type="GO" id="GO:0003968">
    <property type="term" value="F:RNA-directed RNA polymerase activity"/>
    <property type="evidence" value="ECO:0007669"/>
    <property type="project" value="UniProtKB-KW"/>
</dbReference>
<evidence type="ECO:0000256" key="4">
    <source>
        <dbReference type="ARBA" id="ARBA00022695"/>
    </source>
</evidence>
<keyword evidence="5 8" id="KW-0694">RNA-binding</keyword>
<comment type="similarity">
    <text evidence="1 8">Belongs to the RdRP family.</text>
</comment>
<dbReference type="Pfam" id="PF26253">
    <property type="entry name" value="RdRP_head"/>
    <property type="match status" value="1"/>
</dbReference>
<evidence type="ECO:0000313" key="15">
    <source>
        <dbReference type="Proteomes" id="UP000636709"/>
    </source>
</evidence>
<evidence type="ECO:0000256" key="9">
    <source>
        <dbReference type="SAM" id="MobiDB-lite"/>
    </source>
</evidence>
<dbReference type="OrthoDB" id="670658at2759"/>
<dbReference type="Pfam" id="PF05183">
    <property type="entry name" value="RdRP"/>
    <property type="match status" value="1"/>
</dbReference>
<feature type="domain" description="RDRP helical" evidence="12">
    <location>
        <begin position="121"/>
        <end position="177"/>
    </location>
</feature>
<proteinExistence type="inferred from homology"/>
<evidence type="ECO:0000259" key="10">
    <source>
        <dbReference type="Pfam" id="PF05183"/>
    </source>
</evidence>
<comment type="caution">
    <text evidence="14">The sequence shown here is derived from an EMBL/GenBank/DDBJ whole genome shotgun (WGS) entry which is preliminary data.</text>
</comment>
<feature type="region of interest" description="Disordered" evidence="9">
    <location>
        <begin position="59"/>
        <end position="79"/>
    </location>
</feature>
<reference evidence="14" key="1">
    <citation type="submission" date="2020-07" db="EMBL/GenBank/DDBJ databases">
        <title>Genome sequence and genetic diversity analysis of an under-domesticated orphan crop, white fonio (Digitaria exilis).</title>
        <authorList>
            <person name="Bennetzen J.L."/>
            <person name="Chen S."/>
            <person name="Ma X."/>
            <person name="Wang X."/>
            <person name="Yssel A.E.J."/>
            <person name="Chaluvadi S.R."/>
            <person name="Johnson M."/>
            <person name="Gangashetty P."/>
            <person name="Hamidou F."/>
            <person name="Sanogo M.D."/>
            <person name="Zwaenepoel A."/>
            <person name="Wallace J."/>
            <person name="Van De Peer Y."/>
            <person name="Van Deynze A."/>
        </authorList>
    </citation>
    <scope>NUCLEOTIDE SEQUENCE</scope>
    <source>
        <tissue evidence="14">Leaves</tissue>
    </source>
</reference>
<evidence type="ECO:0000256" key="3">
    <source>
        <dbReference type="ARBA" id="ARBA00022679"/>
    </source>
</evidence>
<evidence type="ECO:0000256" key="5">
    <source>
        <dbReference type="ARBA" id="ARBA00022884"/>
    </source>
</evidence>
<dbReference type="Pfam" id="PF26252">
    <property type="entry name" value="RdRP_helical"/>
    <property type="match status" value="1"/>
</dbReference>
<evidence type="ECO:0000256" key="7">
    <source>
        <dbReference type="ARBA" id="ARBA00048744"/>
    </source>
</evidence>
<name>A0A835E437_9POAL</name>
<dbReference type="InterPro" id="IPR057298">
    <property type="entry name" value="RDR6-like_RBD"/>
</dbReference>
<feature type="domain" description="RDRP C-terminal head" evidence="13">
    <location>
        <begin position="426"/>
        <end position="576"/>
    </location>
</feature>
<dbReference type="InterPro" id="IPR007855">
    <property type="entry name" value="RDRP"/>
</dbReference>
<evidence type="ECO:0000256" key="8">
    <source>
        <dbReference type="RuleBase" id="RU363098"/>
    </source>
</evidence>
<keyword evidence="2 8" id="KW-0696">RNA-directed RNA polymerase</keyword>
<keyword evidence="4 8" id="KW-0548">Nucleotidyltransferase</keyword>
<evidence type="ECO:0000256" key="2">
    <source>
        <dbReference type="ARBA" id="ARBA00022484"/>
    </source>
</evidence>
<dbReference type="InterPro" id="IPR058751">
    <property type="entry name" value="RDRP_helical"/>
</dbReference>
<protein>
    <recommendedName>
        <fullName evidence="8">RNA-dependent RNA polymerase</fullName>
        <ecNumber evidence="8">2.7.7.48</ecNumber>
    </recommendedName>
</protein>
<dbReference type="InterPro" id="IPR058752">
    <property type="entry name" value="RDRP_C_head"/>
</dbReference>
<dbReference type="PANTHER" id="PTHR23079">
    <property type="entry name" value="RNA-DEPENDENT RNA POLYMERASE"/>
    <property type="match status" value="1"/>
</dbReference>
<accession>A0A835E437</accession>
<evidence type="ECO:0000259" key="13">
    <source>
        <dbReference type="Pfam" id="PF26253"/>
    </source>
</evidence>
<comment type="catalytic activity">
    <reaction evidence="7 8">
        <text>RNA(n) + a ribonucleoside 5'-triphosphate = RNA(n+1) + diphosphate</text>
        <dbReference type="Rhea" id="RHEA:21248"/>
        <dbReference type="Rhea" id="RHEA-COMP:14527"/>
        <dbReference type="Rhea" id="RHEA-COMP:17342"/>
        <dbReference type="ChEBI" id="CHEBI:33019"/>
        <dbReference type="ChEBI" id="CHEBI:61557"/>
        <dbReference type="ChEBI" id="CHEBI:140395"/>
        <dbReference type="EC" id="2.7.7.48"/>
    </reaction>
</comment>
<evidence type="ECO:0000256" key="1">
    <source>
        <dbReference type="ARBA" id="ARBA00005762"/>
    </source>
</evidence>
<evidence type="ECO:0000313" key="14">
    <source>
        <dbReference type="EMBL" id="KAF8662582.1"/>
    </source>
</evidence>
<comment type="function">
    <text evidence="8">Probably involved in the RNA silencing pathway and required for the generation of small interfering RNAs (siRNAs).</text>
</comment>
<dbReference type="InterPro" id="IPR057596">
    <property type="entry name" value="RDRP_core"/>
</dbReference>
<dbReference type="GO" id="GO:0031380">
    <property type="term" value="C:nuclear RNA-directed RNA polymerase complex"/>
    <property type="evidence" value="ECO:0007669"/>
    <property type="project" value="TreeGrafter"/>
</dbReference>
<dbReference type="GO" id="GO:0003723">
    <property type="term" value="F:RNA binding"/>
    <property type="evidence" value="ECO:0007669"/>
    <property type="project" value="UniProtKB-KW"/>
</dbReference>
<dbReference type="EC" id="2.7.7.48" evidence="8"/>
<gene>
    <name evidence="14" type="ORF">HU200_056182</name>
</gene>
<dbReference type="Pfam" id="PF24572">
    <property type="entry name" value="RBD_RDR6"/>
    <property type="match status" value="1"/>
</dbReference>
<sequence length="576" mass="65357">MVSPPEPQPPVASHVSVGGFDPRLSACGLADYLESVAGRVLRCRVKFSSAPPGTFPDFQRRPFAASADASRRRRAPDAFRAPRGPVVPLHAFVKKQEVPVVLRDMELNVHQEPGFGQPRDDLFFSVQGEGLMFPVLFLVNVLVHKGIVNDHQLTSDFFGLLKKEKDDVNVAALTELLGEKLQLRNKSAWFFAEDGATTAASIREWMGQFPSNNVAKHAARMGQCFTSSYATVVMRLDEERPHPNEASGSDLDGDVYFVTWDRNLIPPKKESFPPMDYSPAEVKFLPRRALQHVTIFESQYYQISVPLWVSMFAEDIVDFFLKNMINETLGRICNAHVVHADSSNSGAMDAKCIQLAELAATAVDFPKTGKMVAMPASLRPQQYLDFMGKEDDISYKSEKIIGRLYRSIQVYKLGISLEDFTSNNVPYDASLEVPGALHFIADAWQCKCSYESKLNGLLNQYSVHTEAELVTGEIWSLTKRNKKKNDQIKERLKHAYSKLHQEFRKMFETIEVDRCKISDSQKNKLYEMKASAWYQVTYHPEWIQRSRKMIEFDGKEMPARLSFAWIAVDYLTRIKN</sequence>
<dbReference type="EMBL" id="JACEFO010002380">
    <property type="protein sequence ID" value="KAF8662582.1"/>
    <property type="molecule type" value="Genomic_DNA"/>
</dbReference>
<dbReference type="Proteomes" id="UP000636709">
    <property type="component" value="Unassembled WGS sequence"/>
</dbReference>
<keyword evidence="6 8" id="KW-0943">RNA-mediated gene silencing</keyword>
<dbReference type="AlphaFoldDB" id="A0A835E437"/>
<evidence type="ECO:0000256" key="6">
    <source>
        <dbReference type="ARBA" id="ARBA00023158"/>
    </source>
</evidence>